<comment type="caution">
    <text evidence="1">The sequence shown here is derived from an EMBL/GenBank/DDBJ whole genome shotgun (WGS) entry which is preliminary data.</text>
</comment>
<dbReference type="PANTHER" id="PTHR42924:SF3">
    <property type="entry name" value="POLYMERASE_HISTIDINOL PHOSPHATASE N-TERMINAL DOMAIN-CONTAINING PROTEIN"/>
    <property type="match status" value="1"/>
</dbReference>
<evidence type="ECO:0000313" key="2">
    <source>
        <dbReference type="Proteomes" id="UP000190188"/>
    </source>
</evidence>
<evidence type="ECO:0000313" key="1">
    <source>
        <dbReference type="EMBL" id="OPA75198.1"/>
    </source>
</evidence>
<protein>
    <submittedName>
        <fullName evidence="1">Phosphoesterase</fullName>
    </submittedName>
</protein>
<dbReference type="Gene3D" id="3.20.20.140">
    <property type="entry name" value="Metal-dependent hydrolases"/>
    <property type="match status" value="1"/>
</dbReference>
<proteinExistence type="predicted"/>
<dbReference type="RefSeq" id="WP_078501271.1">
    <property type="nucleotide sequence ID" value="NZ_MSZX01000009.1"/>
</dbReference>
<dbReference type="InterPro" id="IPR052018">
    <property type="entry name" value="PHP_domain"/>
</dbReference>
<name>A0A1T2X5N5_9BACL</name>
<dbReference type="NCBIfam" id="NF038032">
    <property type="entry name" value="CehA_McbA_metalo"/>
    <property type="match status" value="1"/>
</dbReference>
<dbReference type="EMBL" id="MSZX01000009">
    <property type="protein sequence ID" value="OPA75198.1"/>
    <property type="molecule type" value="Genomic_DNA"/>
</dbReference>
<organism evidence="1 2">
    <name type="scientific">Paenibacillus selenitireducens</name>
    <dbReference type="NCBI Taxonomy" id="1324314"/>
    <lineage>
        <taxon>Bacteria</taxon>
        <taxon>Bacillati</taxon>
        <taxon>Bacillota</taxon>
        <taxon>Bacilli</taxon>
        <taxon>Bacillales</taxon>
        <taxon>Paenibacillaceae</taxon>
        <taxon>Paenibacillus</taxon>
    </lineage>
</organism>
<dbReference type="OrthoDB" id="9804333at2"/>
<gene>
    <name evidence="1" type="ORF">BVG16_21575</name>
</gene>
<reference evidence="1 2" key="1">
    <citation type="submission" date="2017-01" db="EMBL/GenBank/DDBJ databases">
        <title>Genome analysis of Paenibacillus selenitrireducens ES3-24.</title>
        <authorList>
            <person name="Xu D."/>
            <person name="Yao R."/>
            <person name="Zheng S."/>
        </authorList>
    </citation>
    <scope>NUCLEOTIDE SEQUENCE [LARGE SCALE GENOMIC DNA]</scope>
    <source>
        <strain evidence="1 2">ES3-24</strain>
    </source>
</reference>
<dbReference type="InterPro" id="IPR016195">
    <property type="entry name" value="Pol/histidinol_Pase-like"/>
</dbReference>
<dbReference type="PANTHER" id="PTHR42924">
    <property type="entry name" value="EXONUCLEASE"/>
    <property type="match status" value="1"/>
</dbReference>
<dbReference type="STRING" id="1324314.BVG16_21575"/>
<sequence>MRILNPYDEQGTWYRGSFHNHTNNSDGWFPLETVYKMYGDYDFLAISDHDKITNVEGKRKIPTVFEAIEVSSRKSHMLLVQPPHTMMENYTNEFTIDHYQKYADATLDHGGICVLVHPNRYFSNFWTLEDMMAMERYTGVEIYNGDGNIEYDIAFDKWDALLTAGRKVWGFGNDDSHVYGQEKQAWNMVLAEENTQEAILQAIKEGRFYVSTGFGFESIKCVGNKIIIDLKSNELLDKMYKYVTLFGSGGRVLHEVTGRTRHIEYECQGDEGYVRISAYIEGGYAAFSQPLFLEKD</sequence>
<dbReference type="SUPFAM" id="SSF89550">
    <property type="entry name" value="PHP domain-like"/>
    <property type="match status" value="1"/>
</dbReference>
<dbReference type="Proteomes" id="UP000190188">
    <property type="component" value="Unassembled WGS sequence"/>
</dbReference>
<dbReference type="GO" id="GO:0035312">
    <property type="term" value="F:5'-3' DNA exonuclease activity"/>
    <property type="evidence" value="ECO:0007669"/>
    <property type="project" value="TreeGrafter"/>
</dbReference>
<keyword evidence="2" id="KW-1185">Reference proteome</keyword>
<accession>A0A1T2X5N5</accession>
<dbReference type="GO" id="GO:0004534">
    <property type="term" value="F:5'-3' RNA exonuclease activity"/>
    <property type="evidence" value="ECO:0007669"/>
    <property type="project" value="TreeGrafter"/>
</dbReference>
<dbReference type="AlphaFoldDB" id="A0A1T2X5N5"/>